<dbReference type="EMBL" id="MN739484">
    <property type="protein sequence ID" value="QHT07685.1"/>
    <property type="molecule type" value="Genomic_DNA"/>
</dbReference>
<protein>
    <submittedName>
        <fullName evidence="2">Uncharacterized protein</fullName>
    </submittedName>
</protein>
<feature type="transmembrane region" description="Helical" evidence="1">
    <location>
        <begin position="107"/>
        <end position="125"/>
    </location>
</feature>
<dbReference type="AlphaFoldDB" id="A0A6C0CW06"/>
<keyword evidence="1" id="KW-1133">Transmembrane helix</keyword>
<reference evidence="2" key="1">
    <citation type="journal article" date="2020" name="Nature">
        <title>Giant virus diversity and host interactions through global metagenomics.</title>
        <authorList>
            <person name="Schulz F."/>
            <person name="Roux S."/>
            <person name="Paez-Espino D."/>
            <person name="Jungbluth S."/>
            <person name="Walsh D.A."/>
            <person name="Denef V.J."/>
            <person name="McMahon K.D."/>
            <person name="Konstantinidis K.T."/>
            <person name="Eloe-Fadrosh E.A."/>
            <person name="Kyrpides N.C."/>
            <person name="Woyke T."/>
        </authorList>
    </citation>
    <scope>NUCLEOTIDE SEQUENCE</scope>
    <source>
        <strain evidence="2">GVMAG-M-3300021964-36</strain>
    </source>
</reference>
<proteinExistence type="predicted"/>
<sequence>MNTHLYEEIRSIEDIINEKKPKKRVSGNLQIEDEYTKLKNKEDKILTLLDDMHKQKDEEKDTLQYFTHTPIHVIIFRTFRKMLSIGNDIIQENDIYKMIDIVLYKDNVIYVGITLVIFSILLMFISL</sequence>
<accession>A0A6C0CW06</accession>
<keyword evidence="1" id="KW-0472">Membrane</keyword>
<keyword evidence="1" id="KW-0812">Transmembrane</keyword>
<name>A0A6C0CW06_9ZZZZ</name>
<evidence type="ECO:0000256" key="1">
    <source>
        <dbReference type="SAM" id="Phobius"/>
    </source>
</evidence>
<evidence type="ECO:0000313" key="2">
    <source>
        <dbReference type="EMBL" id="QHT07685.1"/>
    </source>
</evidence>
<organism evidence="2">
    <name type="scientific">viral metagenome</name>
    <dbReference type="NCBI Taxonomy" id="1070528"/>
    <lineage>
        <taxon>unclassified sequences</taxon>
        <taxon>metagenomes</taxon>
        <taxon>organismal metagenomes</taxon>
    </lineage>
</organism>